<dbReference type="NCBIfam" id="TIGR01845">
    <property type="entry name" value="outer_NodT"/>
    <property type="match status" value="1"/>
</dbReference>
<protein>
    <submittedName>
        <fullName evidence="4">TolC family protein</fullName>
    </submittedName>
</protein>
<dbReference type="Gene3D" id="2.20.200.10">
    <property type="entry name" value="Outer membrane efflux proteins (OEP)"/>
    <property type="match status" value="1"/>
</dbReference>
<dbReference type="EMBL" id="CP051682">
    <property type="protein sequence ID" value="QJD95756.1"/>
    <property type="molecule type" value="Genomic_DNA"/>
</dbReference>
<keyword evidence="2" id="KW-0732">Signal</keyword>
<dbReference type="RefSeq" id="WP_169606763.1">
    <property type="nucleotide sequence ID" value="NZ_CP051682.1"/>
</dbReference>
<keyword evidence="2" id="KW-0472">Membrane</keyword>
<evidence type="ECO:0000256" key="2">
    <source>
        <dbReference type="RuleBase" id="RU362097"/>
    </source>
</evidence>
<dbReference type="GO" id="GO:0005886">
    <property type="term" value="C:plasma membrane"/>
    <property type="evidence" value="ECO:0007669"/>
    <property type="project" value="UniProtKB-SubCell"/>
</dbReference>
<keyword evidence="2" id="KW-0812">Transmembrane</keyword>
<dbReference type="PANTHER" id="PTHR30203">
    <property type="entry name" value="OUTER MEMBRANE CATION EFFLUX PROTEIN"/>
    <property type="match status" value="1"/>
</dbReference>
<dbReference type="InterPro" id="IPR003423">
    <property type="entry name" value="OMP_efflux"/>
</dbReference>
<dbReference type="InterPro" id="IPR010131">
    <property type="entry name" value="MdtP/NodT-like"/>
</dbReference>
<feature type="chain" id="PRO_5029939938" evidence="2">
    <location>
        <begin position="25"/>
        <end position="480"/>
    </location>
</feature>
<comment type="subcellular location">
    <subcellularLocation>
        <location evidence="2">Cell membrane</location>
        <topology evidence="2">Lipid-anchor</topology>
    </subcellularLocation>
</comment>
<organism evidence="4 5">
    <name type="scientific">Mucilaginibacter robiniae</name>
    <dbReference type="NCBI Taxonomy" id="2728022"/>
    <lineage>
        <taxon>Bacteria</taxon>
        <taxon>Pseudomonadati</taxon>
        <taxon>Bacteroidota</taxon>
        <taxon>Sphingobacteriia</taxon>
        <taxon>Sphingobacteriales</taxon>
        <taxon>Sphingobacteriaceae</taxon>
        <taxon>Mucilaginibacter</taxon>
    </lineage>
</organism>
<dbReference type="SUPFAM" id="SSF56954">
    <property type="entry name" value="Outer membrane efflux proteins (OEP)"/>
    <property type="match status" value="1"/>
</dbReference>
<evidence type="ECO:0000256" key="3">
    <source>
        <dbReference type="SAM" id="Coils"/>
    </source>
</evidence>
<sequence>MFKNKFKFSYILFGILFLAACSNLKTVTVAPPENMPATYQNSPDTANIAALPISSFFTDAYLVRLIDTALKANPDIRMALQRIEIANANLKYTGLQLLPSVNLNANAGLEKYGDYTMNGVGNYDTNLSPNINGKQHIPNHTPDYFLGFRSSWEVDLWGKLRSRKKAAFNRFLASQSGYKMVTTALTAQIATNYYQLLSLDNELSIIRKNIALQSNALEIVKIQKLGGRATELAVQQFLAQLKRTQGLEYQTLQQITETENQLNFLTGKFIQPIYRDTSISTLKVPAVLKAGVPSQLLLNRPDIREAEFELKALNADIKAVHAAFFPALTLSPYIGYNAFNTSLLFNSGSLAYGVLGGLTTPIFNRRLLKADYARTIAQGNEALFNYQKTVLSSFQEVMNSLNSIQNYSQMYNQKQQEVQALNNAVAVANDLYLVGRANYLEVITAQRNVLDAELELANTKKNIFIGAVNLYRSVGGGWKR</sequence>
<keyword evidence="2" id="KW-0564">Palmitate</keyword>
<accession>A0A7L5E5X4</accession>
<dbReference type="Pfam" id="PF02321">
    <property type="entry name" value="OEP"/>
    <property type="match status" value="2"/>
</dbReference>
<keyword evidence="5" id="KW-1185">Reference proteome</keyword>
<proteinExistence type="inferred from homology"/>
<comment type="similarity">
    <text evidence="1 2">Belongs to the outer membrane factor (OMF) (TC 1.B.17) family.</text>
</comment>
<dbReference type="Proteomes" id="UP000503278">
    <property type="component" value="Chromosome"/>
</dbReference>
<dbReference type="Gene3D" id="1.20.1600.10">
    <property type="entry name" value="Outer membrane efflux proteins (OEP)"/>
    <property type="match status" value="1"/>
</dbReference>
<dbReference type="PROSITE" id="PS51257">
    <property type="entry name" value="PROKAR_LIPOPROTEIN"/>
    <property type="match status" value="1"/>
</dbReference>
<evidence type="ECO:0000313" key="4">
    <source>
        <dbReference type="EMBL" id="QJD95756.1"/>
    </source>
</evidence>
<keyword evidence="3" id="KW-0175">Coiled coil</keyword>
<dbReference type="AlphaFoldDB" id="A0A7L5E5X4"/>
<dbReference type="PANTHER" id="PTHR30203:SF30">
    <property type="entry name" value="OUTER MEMBRANE PROTEIN-RELATED"/>
    <property type="match status" value="1"/>
</dbReference>
<dbReference type="GO" id="GO:0015562">
    <property type="term" value="F:efflux transmembrane transporter activity"/>
    <property type="evidence" value="ECO:0007669"/>
    <property type="project" value="InterPro"/>
</dbReference>
<keyword evidence="2" id="KW-0449">Lipoprotein</keyword>
<keyword evidence="2" id="KW-1134">Transmembrane beta strand</keyword>
<evidence type="ECO:0000313" key="5">
    <source>
        <dbReference type="Proteomes" id="UP000503278"/>
    </source>
</evidence>
<name>A0A7L5E5X4_9SPHI</name>
<feature type="signal peptide" evidence="2">
    <location>
        <begin position="1"/>
        <end position="24"/>
    </location>
</feature>
<gene>
    <name evidence="4" type="ORF">HH214_07670</name>
</gene>
<feature type="coiled-coil region" evidence="3">
    <location>
        <begin position="404"/>
        <end position="462"/>
    </location>
</feature>
<evidence type="ECO:0000256" key="1">
    <source>
        <dbReference type="ARBA" id="ARBA00007613"/>
    </source>
</evidence>
<dbReference type="KEGG" id="mrob:HH214_07670"/>
<reference evidence="4 5" key="1">
    <citation type="submission" date="2020-04" db="EMBL/GenBank/DDBJ databases">
        <title>Genome sequencing of novel species.</title>
        <authorList>
            <person name="Heo J."/>
            <person name="Kim S.-J."/>
            <person name="Kim J.-S."/>
            <person name="Hong S.-B."/>
            <person name="Kwon S.-W."/>
        </authorList>
    </citation>
    <scope>NUCLEOTIDE SEQUENCE [LARGE SCALE GENOMIC DNA]</scope>
    <source>
        <strain evidence="4 5">F39-2</strain>
    </source>
</reference>